<evidence type="ECO:0000256" key="11">
    <source>
        <dbReference type="HAMAP-Rule" id="MF_00179"/>
    </source>
</evidence>
<dbReference type="PANTHER" id="PTHR21327">
    <property type="entry name" value="GTP CYCLOHYDROLASE II-RELATED"/>
    <property type="match status" value="1"/>
</dbReference>
<name>A0A1N7K6X9_9PROT</name>
<comment type="cofactor">
    <cofactor evidence="11">
        <name>Zn(2+)</name>
        <dbReference type="ChEBI" id="CHEBI:29105"/>
    </cofactor>
    <text evidence="11">Binds 1 zinc ion per subunit.</text>
</comment>
<evidence type="ECO:0000313" key="13">
    <source>
        <dbReference type="EMBL" id="SIS57351.1"/>
    </source>
</evidence>
<gene>
    <name evidence="11" type="primary">ribA</name>
    <name evidence="13" type="ORF">SAMN05421779_102632</name>
</gene>
<dbReference type="STRING" id="80876.SAMN05421779_102632"/>
<dbReference type="GO" id="GO:0005525">
    <property type="term" value="F:GTP binding"/>
    <property type="evidence" value="ECO:0007669"/>
    <property type="project" value="UniProtKB-KW"/>
</dbReference>
<feature type="binding site" evidence="11">
    <location>
        <position position="356"/>
    </location>
    <ligand>
        <name>GTP</name>
        <dbReference type="ChEBI" id="CHEBI:37565"/>
    </ligand>
</feature>
<keyword evidence="5 11" id="KW-0547">Nucleotide-binding</keyword>
<dbReference type="Proteomes" id="UP000185678">
    <property type="component" value="Unassembled WGS sequence"/>
</dbReference>
<dbReference type="FunFam" id="3.40.50.10990:FF:000001">
    <property type="entry name" value="Riboflavin biosynthesis protein RibBA"/>
    <property type="match status" value="1"/>
</dbReference>
<evidence type="ECO:0000256" key="8">
    <source>
        <dbReference type="ARBA" id="ARBA00023134"/>
    </source>
</evidence>
<feature type="binding site" evidence="11">
    <location>
        <position position="256"/>
    </location>
    <ligand>
        <name>Zn(2+)</name>
        <dbReference type="ChEBI" id="CHEBI:29105"/>
        <note>catalytic</note>
    </ligand>
</feature>
<feature type="binding site" evidence="11">
    <location>
        <position position="272"/>
    </location>
    <ligand>
        <name>GTP</name>
        <dbReference type="ChEBI" id="CHEBI:37565"/>
    </ligand>
</feature>
<evidence type="ECO:0000256" key="10">
    <source>
        <dbReference type="ARBA" id="ARBA00049295"/>
    </source>
</evidence>
<keyword evidence="4 11" id="KW-0479">Metal-binding</keyword>
<feature type="active site" description="Proton acceptor" evidence="11">
    <location>
        <position position="328"/>
    </location>
</feature>
<evidence type="ECO:0000313" key="14">
    <source>
        <dbReference type="Proteomes" id="UP000185678"/>
    </source>
</evidence>
<feature type="binding site" evidence="11">
    <location>
        <begin position="251"/>
        <end position="255"/>
    </location>
    <ligand>
        <name>GTP</name>
        <dbReference type="ChEBI" id="CHEBI:37565"/>
    </ligand>
</feature>
<feature type="domain" description="GTP cyclohydrolase II" evidence="12">
    <location>
        <begin position="207"/>
        <end position="372"/>
    </location>
</feature>
<keyword evidence="8 11" id="KW-0342">GTP-binding</keyword>
<dbReference type="InterPro" id="IPR032677">
    <property type="entry name" value="GTP_cyclohydro_II"/>
</dbReference>
<proteinExistence type="inferred from homology"/>
<dbReference type="GO" id="GO:0008686">
    <property type="term" value="F:3,4-dihydroxy-2-butanone-4-phosphate synthase activity"/>
    <property type="evidence" value="ECO:0007669"/>
    <property type="project" value="TreeGrafter"/>
</dbReference>
<evidence type="ECO:0000256" key="6">
    <source>
        <dbReference type="ARBA" id="ARBA00022801"/>
    </source>
</evidence>
<dbReference type="AlphaFoldDB" id="A0A1N7K6X9"/>
<keyword evidence="3 11" id="KW-0686">Riboflavin biosynthesis</keyword>
<organism evidence="13 14">
    <name type="scientific">Insolitispirillum peregrinum</name>
    <dbReference type="NCBI Taxonomy" id="80876"/>
    <lineage>
        <taxon>Bacteria</taxon>
        <taxon>Pseudomonadati</taxon>
        <taxon>Pseudomonadota</taxon>
        <taxon>Alphaproteobacteria</taxon>
        <taxon>Rhodospirillales</taxon>
        <taxon>Novispirillaceae</taxon>
        <taxon>Insolitispirillum</taxon>
    </lineage>
</organism>
<evidence type="ECO:0000256" key="7">
    <source>
        <dbReference type="ARBA" id="ARBA00022833"/>
    </source>
</evidence>
<comment type="catalytic activity">
    <reaction evidence="10 11">
        <text>GTP + 4 H2O = 2,5-diamino-6-hydroxy-4-(5-phosphoribosylamino)-pyrimidine + formate + 2 phosphate + 3 H(+)</text>
        <dbReference type="Rhea" id="RHEA:23704"/>
        <dbReference type="ChEBI" id="CHEBI:15377"/>
        <dbReference type="ChEBI" id="CHEBI:15378"/>
        <dbReference type="ChEBI" id="CHEBI:15740"/>
        <dbReference type="ChEBI" id="CHEBI:37565"/>
        <dbReference type="ChEBI" id="CHEBI:43474"/>
        <dbReference type="ChEBI" id="CHEBI:58614"/>
        <dbReference type="EC" id="3.5.4.25"/>
    </reaction>
</comment>
<dbReference type="PANTHER" id="PTHR21327:SF18">
    <property type="entry name" value="3,4-DIHYDROXY-2-BUTANONE 4-PHOSPHATE SYNTHASE"/>
    <property type="match status" value="1"/>
</dbReference>
<dbReference type="NCBIfam" id="NF001591">
    <property type="entry name" value="PRK00393.1"/>
    <property type="match status" value="1"/>
</dbReference>
<dbReference type="EC" id="3.5.4.25" evidence="11"/>
<dbReference type="InterPro" id="IPR000926">
    <property type="entry name" value="RibA"/>
</dbReference>
<dbReference type="SUPFAM" id="SSF142695">
    <property type="entry name" value="RibA-like"/>
    <property type="match status" value="1"/>
</dbReference>
<evidence type="ECO:0000256" key="4">
    <source>
        <dbReference type="ARBA" id="ARBA00022723"/>
    </source>
</evidence>
<dbReference type="NCBIfam" id="TIGR00505">
    <property type="entry name" value="ribA"/>
    <property type="match status" value="1"/>
</dbReference>
<keyword evidence="14" id="KW-1185">Reference proteome</keyword>
<comment type="similarity">
    <text evidence="11">Belongs to the GTP cyclohydrolase II family.</text>
</comment>
<evidence type="ECO:0000256" key="1">
    <source>
        <dbReference type="ARBA" id="ARBA00004853"/>
    </source>
</evidence>
<dbReference type="Pfam" id="PF00925">
    <property type="entry name" value="GTP_cyclohydro2"/>
    <property type="match status" value="1"/>
</dbReference>
<comment type="pathway">
    <text evidence="1 11">Cofactor biosynthesis; riboflavin biosynthesis; 5-amino-6-(D-ribitylamino)uracil from GTP: step 1/4.</text>
</comment>
<evidence type="ECO:0000256" key="2">
    <source>
        <dbReference type="ARBA" id="ARBA00005520"/>
    </source>
</evidence>
<dbReference type="GO" id="GO:0009231">
    <property type="term" value="P:riboflavin biosynthetic process"/>
    <property type="evidence" value="ECO:0007669"/>
    <property type="project" value="UniProtKB-UniRule"/>
</dbReference>
<dbReference type="GO" id="GO:0005829">
    <property type="term" value="C:cytosol"/>
    <property type="evidence" value="ECO:0007669"/>
    <property type="project" value="TreeGrafter"/>
</dbReference>
<sequence length="396" mass="41461">MTDSLSSDAATGTMTDSSLTAPLVAVDRAGSELRRGGVAVIYSPQRTLLVGAAEAADAGLLDRLEGMAQASARLIITARRASVIGVPGDYPQTRQGAGVVALTIPQPVEETLVAVLSDPAAAINSNNPPPILPDGCLAEAVEAGEPDEAAVILTKLARLLPAAIVVPLTLPAGQTAEGWAQERSIPAVAATAITGYHETAARTLRQVGEARVPLEGAENTRIIAFRPADGGIEHLAIVIGTPEAGKPVLARLHSECFTGDLLGSLRCDCGDQLRGAILSISEAGAGVLLYLAQEGRGIGLVNKLRAYQLQDSGFDTLDANGQLGFDDDERIYQPAAEMLRQLGFDSVRLMTNNPLKVEALARHGVTVSERVPHVFQSNVHNLSYLRTKAVKGGHLF</sequence>
<feature type="binding site" evidence="11">
    <location>
        <position position="316"/>
    </location>
    <ligand>
        <name>GTP</name>
        <dbReference type="ChEBI" id="CHEBI:37565"/>
    </ligand>
</feature>
<dbReference type="EMBL" id="FTOA01000002">
    <property type="protein sequence ID" value="SIS57351.1"/>
    <property type="molecule type" value="Genomic_DNA"/>
</dbReference>
<keyword evidence="6 11" id="KW-0378">Hydrolase</keyword>
<feature type="binding site" evidence="11">
    <location>
        <position position="351"/>
    </location>
    <ligand>
        <name>GTP</name>
        <dbReference type="ChEBI" id="CHEBI:37565"/>
    </ligand>
</feature>
<keyword evidence="7 11" id="KW-0862">Zinc</keyword>
<feature type="active site" description="Nucleophile" evidence="11">
    <location>
        <position position="330"/>
    </location>
</feature>
<evidence type="ECO:0000259" key="12">
    <source>
        <dbReference type="Pfam" id="PF00925"/>
    </source>
</evidence>
<feature type="binding site" evidence="11">
    <location>
        <position position="269"/>
    </location>
    <ligand>
        <name>Zn(2+)</name>
        <dbReference type="ChEBI" id="CHEBI:29105"/>
        <note>catalytic</note>
    </ligand>
</feature>
<protein>
    <recommendedName>
        <fullName evidence="11">GTP cyclohydrolase-2</fullName>
        <ecNumber evidence="11">3.5.4.25</ecNumber>
    </recommendedName>
    <alternativeName>
        <fullName evidence="11">GTP cyclohydrolase II</fullName>
    </alternativeName>
</protein>
<dbReference type="CDD" id="cd00641">
    <property type="entry name" value="GTP_cyclohydro2"/>
    <property type="match status" value="1"/>
</dbReference>
<accession>A0A1N7K6X9</accession>
<dbReference type="UniPathway" id="UPA00275">
    <property type="reaction ID" value="UER00400"/>
</dbReference>
<dbReference type="Gene3D" id="3.40.50.10990">
    <property type="entry name" value="GTP cyclohydrolase II"/>
    <property type="match status" value="1"/>
</dbReference>
<dbReference type="GO" id="GO:0008270">
    <property type="term" value="F:zinc ion binding"/>
    <property type="evidence" value="ECO:0007669"/>
    <property type="project" value="UniProtKB-UniRule"/>
</dbReference>
<dbReference type="InterPro" id="IPR036144">
    <property type="entry name" value="RibA-like_sf"/>
</dbReference>
<feature type="binding site" evidence="11">
    <location>
        <begin position="294"/>
        <end position="296"/>
    </location>
    <ligand>
        <name>GTP</name>
        <dbReference type="ChEBI" id="CHEBI:37565"/>
    </ligand>
</feature>
<comment type="function">
    <text evidence="9 11">Catalyzes the conversion of GTP to 2,5-diamino-6-ribosylamino-4(3H)-pyrimidinone 5'-phosphate (DARP), formate and pyrophosphate.</text>
</comment>
<dbReference type="HAMAP" id="MF_00179">
    <property type="entry name" value="RibA"/>
    <property type="match status" value="1"/>
</dbReference>
<feature type="binding site" evidence="11">
    <location>
        <position position="267"/>
    </location>
    <ligand>
        <name>Zn(2+)</name>
        <dbReference type="ChEBI" id="CHEBI:29105"/>
        <note>catalytic</note>
    </ligand>
</feature>
<dbReference type="GO" id="GO:0003935">
    <property type="term" value="F:GTP cyclohydrolase II activity"/>
    <property type="evidence" value="ECO:0007669"/>
    <property type="project" value="UniProtKB-UniRule"/>
</dbReference>
<evidence type="ECO:0000256" key="5">
    <source>
        <dbReference type="ARBA" id="ARBA00022741"/>
    </source>
</evidence>
<evidence type="ECO:0000256" key="3">
    <source>
        <dbReference type="ARBA" id="ARBA00022619"/>
    </source>
</evidence>
<evidence type="ECO:0000256" key="9">
    <source>
        <dbReference type="ARBA" id="ARBA00043932"/>
    </source>
</evidence>
<reference evidence="13 14" key="1">
    <citation type="submission" date="2017-01" db="EMBL/GenBank/DDBJ databases">
        <authorList>
            <person name="Mah S.A."/>
            <person name="Swanson W.J."/>
            <person name="Moy G.W."/>
            <person name="Vacquier V.D."/>
        </authorList>
    </citation>
    <scope>NUCLEOTIDE SEQUENCE [LARGE SCALE GENOMIC DNA]</scope>
    <source>
        <strain evidence="13 14">DSM 11589</strain>
    </source>
</reference>
<dbReference type="OrthoDB" id="9793111at2"/>
<comment type="similarity">
    <text evidence="2">In the N-terminal section; belongs to the DHBP synthase family.</text>
</comment>